<evidence type="ECO:0000313" key="3">
    <source>
        <dbReference type="EMBL" id="RSU07428.1"/>
    </source>
</evidence>
<dbReference type="Proteomes" id="UP000287605">
    <property type="component" value="Unassembled WGS sequence"/>
</dbReference>
<protein>
    <recommendedName>
        <fullName evidence="2">MucBP domain-containing protein</fullName>
    </recommendedName>
</protein>
<dbReference type="InterPro" id="IPR009459">
    <property type="entry name" value="MucBP_dom"/>
</dbReference>
<feature type="domain" description="MucBP" evidence="2">
    <location>
        <begin position="7"/>
        <end position="25"/>
    </location>
</feature>
<evidence type="ECO:0000313" key="4">
    <source>
        <dbReference type="Proteomes" id="UP000287605"/>
    </source>
</evidence>
<dbReference type="Gene3D" id="3.10.20.320">
    <property type="entry name" value="Putative peptidoglycan bound protein (lpxtg motif)"/>
    <property type="match status" value="6"/>
</dbReference>
<dbReference type="Pfam" id="PF06458">
    <property type="entry name" value="MucBP"/>
    <property type="match status" value="7"/>
</dbReference>
<feature type="domain" description="MucBP" evidence="2">
    <location>
        <begin position="297"/>
        <end position="360"/>
    </location>
</feature>
<sequence length="440" mass="48699">MKSKGGAPATGEFKPENQTVTYVYQQQGTVTVRYVDMDDKELAKPVTLTGGVNEPYQTEPEEISGYKFVEVKGAPAAGKFKAESQTVTYVYQQQGTVTVRYVDMEDKELAKPITLTGGVNEPYQTEPEEISGYKFVEVKGAPASGEFKAESQTVTYVYQQQGTVTVRYVDMEDKELAKPVTLTGGVNEPYQTEPEEISGYKFVEVKGAPAAGEFKAESQTVTYVYQQQGTVTVRYVDMEDKELAKPVTLTGGVNEPYQTEPEEISGYKFVEVKGAPVSGEFKAESQTVTYVYQQQGTVTVCYVDMEDKELAKPVTLTGGVNEPYDTTQKEFSGYKFVEVKGAPAAGEFKAESQTVTYVYQQQGTVTVRYVDMDDKELAKPITLTGNVNEPYDTTQKEFSGYKFVEVKGAPASGEFKPENQTVTYVYQQQGTVTVRYVDTE</sequence>
<name>A0A430AHR1_9ENTE</name>
<feature type="domain" description="MucBP" evidence="2">
    <location>
        <begin position="230"/>
        <end position="293"/>
    </location>
</feature>
<dbReference type="RefSeq" id="WP_211334312.1">
    <property type="nucleotide sequence ID" value="NZ_NGKA01000048.1"/>
</dbReference>
<evidence type="ECO:0000256" key="1">
    <source>
        <dbReference type="ARBA" id="ARBA00022737"/>
    </source>
</evidence>
<comment type="caution">
    <text evidence="3">The sequence shown here is derived from an EMBL/GenBank/DDBJ whole genome shotgun (WGS) entry which is preliminary data.</text>
</comment>
<feature type="non-terminal residue" evidence="3">
    <location>
        <position position="440"/>
    </location>
</feature>
<feature type="domain" description="MucBP" evidence="2">
    <location>
        <begin position="364"/>
        <end position="427"/>
    </location>
</feature>
<feature type="domain" description="MucBP" evidence="2">
    <location>
        <begin position="163"/>
        <end position="226"/>
    </location>
</feature>
<keyword evidence="1" id="KW-0677">Repeat</keyword>
<evidence type="ECO:0000259" key="2">
    <source>
        <dbReference type="Pfam" id="PF06458"/>
    </source>
</evidence>
<reference evidence="3 4" key="1">
    <citation type="submission" date="2017-05" db="EMBL/GenBank/DDBJ databases">
        <title>Vagococcus spp. assemblies.</title>
        <authorList>
            <person name="Gulvik C.A."/>
        </authorList>
    </citation>
    <scope>NUCLEOTIDE SEQUENCE [LARGE SCALE GENOMIC DNA]</scope>
    <source>
        <strain evidence="3 4">CCUG 51432</strain>
    </source>
</reference>
<feature type="domain" description="MucBP" evidence="2">
    <location>
        <begin position="96"/>
        <end position="159"/>
    </location>
</feature>
<organism evidence="3 4">
    <name type="scientific">Vagococcus elongatus</name>
    <dbReference type="NCBI Taxonomy" id="180344"/>
    <lineage>
        <taxon>Bacteria</taxon>
        <taxon>Bacillati</taxon>
        <taxon>Bacillota</taxon>
        <taxon>Bacilli</taxon>
        <taxon>Lactobacillales</taxon>
        <taxon>Enterococcaceae</taxon>
        <taxon>Vagococcus</taxon>
    </lineage>
</organism>
<dbReference type="AlphaFoldDB" id="A0A430AHR1"/>
<dbReference type="EMBL" id="NGKA01000048">
    <property type="protein sequence ID" value="RSU07428.1"/>
    <property type="molecule type" value="Genomic_DNA"/>
</dbReference>
<feature type="domain" description="MucBP" evidence="2">
    <location>
        <begin position="29"/>
        <end position="92"/>
    </location>
</feature>
<accession>A0A430AHR1</accession>
<keyword evidence="4" id="KW-1185">Reference proteome</keyword>
<proteinExistence type="predicted"/>
<gene>
    <name evidence="3" type="ORF">CBF29_13560</name>
</gene>